<organism evidence="1 2">
    <name type="scientific">Gardnerella vaginalis 55152</name>
    <dbReference type="NCBI Taxonomy" id="698955"/>
    <lineage>
        <taxon>Bacteria</taxon>
        <taxon>Bacillati</taxon>
        <taxon>Actinomycetota</taxon>
        <taxon>Actinomycetes</taxon>
        <taxon>Bifidobacteriales</taxon>
        <taxon>Bifidobacteriaceae</taxon>
        <taxon>Gardnerella</taxon>
    </lineage>
</organism>
<dbReference type="EMBL" id="ADEQ01000010">
    <property type="protein sequence ID" value="EIK80097.1"/>
    <property type="molecule type" value="Genomic_DNA"/>
</dbReference>
<dbReference type="PATRIC" id="fig|698955.3.peg.629"/>
<sequence length="59" mass="6830">MVAYPYNMQNLTSDCCIAVIKSLLENYHRFNERSFKSVVSSLDIEQGLSLFNIEEVLKQ</sequence>
<name>I4LT07_GARVA</name>
<evidence type="ECO:0000313" key="2">
    <source>
        <dbReference type="Proteomes" id="UP000005936"/>
    </source>
</evidence>
<proteinExistence type="predicted"/>
<dbReference type="RefSeq" id="WP_004121583.1">
    <property type="nucleotide sequence ID" value="NZ_ADEQ01000010.1"/>
</dbReference>
<dbReference type="Proteomes" id="UP000005936">
    <property type="component" value="Unassembled WGS sequence"/>
</dbReference>
<protein>
    <submittedName>
        <fullName evidence="1">Uncharacterized protein</fullName>
    </submittedName>
</protein>
<accession>I4LT07</accession>
<dbReference type="AlphaFoldDB" id="I4LT07"/>
<reference evidence="1 2" key="1">
    <citation type="journal article" date="2012" name="J. Bacteriol.">
        <title>Comparative Genomic Analyses of 17 Clinical Isolates of Gardnerella vaginalis Provide Evidence of Multiple Genetically Isolated Clades Consistent with Subspeciation into Genovars.</title>
        <authorList>
            <person name="Ahmed A."/>
            <person name="Earl J."/>
            <person name="Retchless A."/>
            <person name="Hillier S."/>
            <person name="Rabe L."/>
            <person name="Cherpes T."/>
            <person name="Powell E."/>
            <person name="Janto B."/>
            <person name="Eutsey R."/>
            <person name="Hiller N.L."/>
            <person name="Boissy R."/>
            <person name="Dahlgreen M."/>
            <person name="Hall B."/>
            <person name="Costerton J."/>
            <person name="Post J.C."/>
            <person name="Hu F."/>
            <person name="Ehrlich G."/>
        </authorList>
    </citation>
    <scope>NUCLEOTIDE SEQUENCE [LARGE SCALE GENOMIC DNA]</scope>
    <source>
        <strain evidence="1 2">55152</strain>
    </source>
</reference>
<gene>
    <name evidence="1" type="ORF">CGSMWGv55152_03187</name>
</gene>
<comment type="caution">
    <text evidence="1">The sequence shown here is derived from an EMBL/GenBank/DDBJ whole genome shotgun (WGS) entry which is preliminary data.</text>
</comment>
<evidence type="ECO:0000313" key="1">
    <source>
        <dbReference type="EMBL" id="EIK80097.1"/>
    </source>
</evidence>